<evidence type="ECO:0000313" key="2">
    <source>
        <dbReference type="EMBL" id="SDC81326.1"/>
    </source>
</evidence>
<dbReference type="Proteomes" id="UP000199411">
    <property type="component" value="Unassembled WGS sequence"/>
</dbReference>
<reference evidence="3" key="1">
    <citation type="submission" date="2016-10" db="EMBL/GenBank/DDBJ databases">
        <authorList>
            <person name="Varghese N."/>
            <person name="Submissions S."/>
        </authorList>
    </citation>
    <scope>NUCLEOTIDE SEQUENCE [LARGE SCALE GENOMIC DNA]</scope>
    <source>
        <strain evidence="3">DSM 8415</strain>
    </source>
</reference>
<evidence type="ECO:0000256" key="1">
    <source>
        <dbReference type="SAM" id="SignalP"/>
    </source>
</evidence>
<organism evidence="2 3">
    <name type="scientific">Desulfurella multipotens</name>
    <dbReference type="NCBI Taxonomy" id="79269"/>
    <lineage>
        <taxon>Bacteria</taxon>
        <taxon>Pseudomonadati</taxon>
        <taxon>Campylobacterota</taxon>
        <taxon>Desulfurellia</taxon>
        <taxon>Desulfurellales</taxon>
        <taxon>Desulfurellaceae</taxon>
        <taxon>Desulfurella</taxon>
    </lineage>
</organism>
<sequence>MWLKKFFVVLFSLFLFSNAFGKDFKKVEPSYKSMCISYLHTAKEMRKSPLVTKFASNPEYKNQLNLVDQNISQAQESLSQNQFEACYYRSVSAILLMKSLSNIQKAKKHENPTFGR</sequence>
<dbReference type="RefSeq" id="WP_143338716.1">
    <property type="nucleotide sequence ID" value="NZ_FMYU01000009.1"/>
</dbReference>
<dbReference type="EMBL" id="FMYU01000009">
    <property type="protein sequence ID" value="SDC81326.1"/>
    <property type="molecule type" value="Genomic_DNA"/>
</dbReference>
<protein>
    <submittedName>
        <fullName evidence="2">Uncharacterized protein</fullName>
    </submittedName>
</protein>
<feature type="signal peptide" evidence="1">
    <location>
        <begin position="1"/>
        <end position="21"/>
    </location>
</feature>
<evidence type="ECO:0000313" key="3">
    <source>
        <dbReference type="Proteomes" id="UP000199411"/>
    </source>
</evidence>
<dbReference type="AlphaFoldDB" id="A0A1G6PP93"/>
<dbReference type="OrthoDB" id="9901321at2"/>
<keyword evidence="1" id="KW-0732">Signal</keyword>
<feature type="chain" id="PRO_5011528718" evidence="1">
    <location>
        <begin position="22"/>
        <end position="116"/>
    </location>
</feature>
<accession>A0A1G6PP93</accession>
<gene>
    <name evidence="2" type="ORF">SAMN05660835_01417</name>
</gene>
<name>A0A1G6PP93_9BACT</name>
<keyword evidence="3" id="KW-1185">Reference proteome</keyword>
<proteinExistence type="predicted"/>